<keyword evidence="5 6" id="KW-0472">Membrane</keyword>
<evidence type="ECO:0000256" key="6">
    <source>
        <dbReference type="SAM" id="Phobius"/>
    </source>
</evidence>
<accession>A0AAV9MWT2</accession>
<dbReference type="GeneID" id="89978617"/>
<dbReference type="InterPro" id="IPR050814">
    <property type="entry name" value="Myo-inositol_Transporter"/>
</dbReference>
<evidence type="ECO:0000256" key="2">
    <source>
        <dbReference type="ARBA" id="ARBA00022448"/>
    </source>
</evidence>
<dbReference type="InterPro" id="IPR020846">
    <property type="entry name" value="MFS_dom"/>
</dbReference>
<dbReference type="PANTHER" id="PTHR48020:SF25">
    <property type="entry name" value="SUGAR TRANSPORTER, PUTATIVE (AFU_ORTHOLOGUE AFUA_7G05830)-RELATED"/>
    <property type="match status" value="1"/>
</dbReference>
<evidence type="ECO:0000256" key="5">
    <source>
        <dbReference type="ARBA" id="ARBA00023136"/>
    </source>
</evidence>
<evidence type="ECO:0000259" key="7">
    <source>
        <dbReference type="PROSITE" id="PS50850"/>
    </source>
</evidence>
<organism evidence="8 9">
    <name type="scientific">Exophiala bonariae</name>
    <dbReference type="NCBI Taxonomy" id="1690606"/>
    <lineage>
        <taxon>Eukaryota</taxon>
        <taxon>Fungi</taxon>
        <taxon>Dikarya</taxon>
        <taxon>Ascomycota</taxon>
        <taxon>Pezizomycotina</taxon>
        <taxon>Eurotiomycetes</taxon>
        <taxon>Chaetothyriomycetidae</taxon>
        <taxon>Chaetothyriales</taxon>
        <taxon>Herpotrichiellaceae</taxon>
        <taxon>Exophiala</taxon>
    </lineage>
</organism>
<evidence type="ECO:0000256" key="1">
    <source>
        <dbReference type="ARBA" id="ARBA00004141"/>
    </source>
</evidence>
<protein>
    <recommendedName>
        <fullName evidence="7">Major facilitator superfamily (MFS) profile domain-containing protein</fullName>
    </recommendedName>
</protein>
<dbReference type="InterPro" id="IPR036259">
    <property type="entry name" value="MFS_trans_sf"/>
</dbReference>
<keyword evidence="3 6" id="KW-0812">Transmembrane</keyword>
<comment type="subcellular location">
    <subcellularLocation>
        <location evidence="1">Membrane</location>
        <topology evidence="1">Multi-pass membrane protein</topology>
    </subcellularLocation>
</comment>
<name>A0AAV9MWT2_9EURO</name>
<dbReference type="RefSeq" id="XP_064700454.1">
    <property type="nucleotide sequence ID" value="XM_064853996.1"/>
</dbReference>
<gene>
    <name evidence="8" type="ORF">LTR84_010459</name>
</gene>
<evidence type="ECO:0000313" key="9">
    <source>
        <dbReference type="Proteomes" id="UP001358417"/>
    </source>
</evidence>
<dbReference type="AlphaFoldDB" id="A0AAV9MWT2"/>
<dbReference type="SUPFAM" id="SSF103473">
    <property type="entry name" value="MFS general substrate transporter"/>
    <property type="match status" value="1"/>
</dbReference>
<dbReference type="Gene3D" id="1.20.1250.20">
    <property type="entry name" value="MFS general substrate transporter like domains"/>
    <property type="match status" value="1"/>
</dbReference>
<dbReference type="GO" id="GO:0016020">
    <property type="term" value="C:membrane"/>
    <property type="evidence" value="ECO:0007669"/>
    <property type="project" value="UniProtKB-SubCell"/>
</dbReference>
<dbReference type="PANTHER" id="PTHR48020">
    <property type="entry name" value="PROTON MYO-INOSITOL COTRANSPORTER"/>
    <property type="match status" value="1"/>
</dbReference>
<dbReference type="EMBL" id="JAVRRD010000043">
    <property type="protein sequence ID" value="KAK5044803.1"/>
    <property type="molecule type" value="Genomic_DNA"/>
</dbReference>
<dbReference type="PROSITE" id="PS50850">
    <property type="entry name" value="MFS"/>
    <property type="match status" value="1"/>
</dbReference>
<keyword evidence="2" id="KW-0813">Transport</keyword>
<evidence type="ECO:0000313" key="8">
    <source>
        <dbReference type="EMBL" id="KAK5044803.1"/>
    </source>
</evidence>
<feature type="transmembrane region" description="Helical" evidence="6">
    <location>
        <begin position="160"/>
        <end position="180"/>
    </location>
</feature>
<dbReference type="Pfam" id="PF00083">
    <property type="entry name" value="Sugar_tr"/>
    <property type="match status" value="1"/>
</dbReference>
<feature type="transmembrane region" description="Helical" evidence="6">
    <location>
        <begin position="250"/>
        <end position="272"/>
    </location>
</feature>
<feature type="domain" description="Major facilitator superfamily (MFS) profile" evidence="7">
    <location>
        <begin position="116"/>
        <end position="419"/>
    </location>
</feature>
<feature type="transmembrane region" description="Helical" evidence="6">
    <location>
        <begin position="192"/>
        <end position="210"/>
    </location>
</feature>
<reference evidence="8 9" key="1">
    <citation type="submission" date="2023-08" db="EMBL/GenBank/DDBJ databases">
        <title>Black Yeasts Isolated from many extreme environments.</title>
        <authorList>
            <person name="Coleine C."/>
            <person name="Stajich J.E."/>
            <person name="Selbmann L."/>
        </authorList>
    </citation>
    <scope>NUCLEOTIDE SEQUENCE [LARGE SCALE GENOMIC DNA]</scope>
    <source>
        <strain evidence="8 9">CCFEE 5792</strain>
    </source>
</reference>
<proteinExistence type="predicted"/>
<sequence length="419" mass="47913">MLFPYDENNIPSLDVLINGPFNDKSEREMRLLLNDFLTATGLRDYEHYFTKGMFLAQNPAAFDQPREDGLHLTQEEKETLVYEEVPVKRVNRTESSSSWRPDYKKWRNISAPLWRLVCLCALGAAVQGWDESAVNGAQLFYQRAFRIHIESDIKAERKPMVVGLVNSAPYLACFVSCWLTPWSNRKFGRRGTIFWTAICSAAFAFAQAFANTWEVLFVLRFLMGFGIGPKSATIPIYAAECSPANLRGSLVMLWQLFTAVGIMLGSVSGVVLQDIGSSDCEDLTSLKCSLNWRLMLASPAIAPIVLALYIYTQSESPRWLINEGHRLSKNDLPNLAQKRYEQAWVGLKKLRRQRLQAAKDMFEMYYLLQKERREISSIKDSPERSWSRKGIFELFSVRRNRRAMVASLVCMFAQQFCGV</sequence>
<keyword evidence="9" id="KW-1185">Reference proteome</keyword>
<evidence type="ECO:0000256" key="3">
    <source>
        <dbReference type="ARBA" id="ARBA00022692"/>
    </source>
</evidence>
<feature type="transmembrane region" description="Helical" evidence="6">
    <location>
        <begin position="216"/>
        <end position="238"/>
    </location>
</feature>
<dbReference type="Proteomes" id="UP001358417">
    <property type="component" value="Unassembled WGS sequence"/>
</dbReference>
<keyword evidence="4 6" id="KW-1133">Transmembrane helix</keyword>
<evidence type="ECO:0000256" key="4">
    <source>
        <dbReference type="ARBA" id="ARBA00022989"/>
    </source>
</evidence>
<dbReference type="InterPro" id="IPR005828">
    <property type="entry name" value="MFS_sugar_transport-like"/>
</dbReference>
<comment type="caution">
    <text evidence="8">The sequence shown here is derived from an EMBL/GenBank/DDBJ whole genome shotgun (WGS) entry which is preliminary data.</text>
</comment>
<feature type="transmembrane region" description="Helical" evidence="6">
    <location>
        <begin position="292"/>
        <end position="311"/>
    </location>
</feature>
<dbReference type="GO" id="GO:0022857">
    <property type="term" value="F:transmembrane transporter activity"/>
    <property type="evidence" value="ECO:0007669"/>
    <property type="project" value="InterPro"/>
</dbReference>